<accession>A0A7S1ETX1</accession>
<dbReference type="FunFam" id="3.50.50.80:FF:000001">
    <property type="entry name" value="ubiquitin-like modifier-activating enzyme 1"/>
    <property type="match status" value="1"/>
</dbReference>
<comment type="pathway">
    <text evidence="2">Protein modification; protein ubiquitination.</text>
</comment>
<dbReference type="EMBL" id="HBFP01010642">
    <property type="protein sequence ID" value="CAD8823253.1"/>
    <property type="molecule type" value="Transcribed_RNA"/>
</dbReference>
<dbReference type="InterPro" id="IPR045886">
    <property type="entry name" value="ThiF/MoeB/HesA"/>
</dbReference>
<dbReference type="FunFam" id="2.40.30.180:FF:000001">
    <property type="entry name" value="ubiquitin-like modifier-activating enzyme 1"/>
    <property type="match status" value="1"/>
</dbReference>
<keyword evidence="8 11" id="KW-0833">Ubl conjugation pathway</keyword>
<reference evidence="13" key="1">
    <citation type="submission" date="2021-01" db="EMBL/GenBank/DDBJ databases">
        <authorList>
            <person name="Corre E."/>
            <person name="Pelletier E."/>
            <person name="Niang G."/>
            <person name="Scheremetjew M."/>
            <person name="Finn R."/>
            <person name="Kale V."/>
            <person name="Holt S."/>
            <person name="Cochrane G."/>
            <person name="Meng A."/>
            <person name="Brown T."/>
            <person name="Cohen L."/>
        </authorList>
    </citation>
    <scope>NUCLEOTIDE SEQUENCE</scope>
    <source>
        <strain evidence="13">CCMP3278</strain>
    </source>
</reference>
<evidence type="ECO:0000313" key="13">
    <source>
        <dbReference type="EMBL" id="CAD8823253.1"/>
    </source>
</evidence>
<evidence type="ECO:0000256" key="2">
    <source>
        <dbReference type="ARBA" id="ARBA00004906"/>
    </source>
</evidence>
<dbReference type="Gene3D" id="1.10.10.2660">
    <property type="entry name" value="Ubiquitin-activating enzyme E1, SCCH domain"/>
    <property type="match status" value="1"/>
</dbReference>
<dbReference type="PROSITE" id="PS00865">
    <property type="entry name" value="UBIQUITIN_ACTIVAT_2"/>
    <property type="match status" value="1"/>
</dbReference>
<proteinExistence type="inferred from homology"/>
<evidence type="ECO:0000256" key="10">
    <source>
        <dbReference type="PROSITE-ProRule" id="PRU10132"/>
    </source>
</evidence>
<dbReference type="EC" id="6.2.1.45" evidence="5"/>
<dbReference type="PRINTS" id="PR01849">
    <property type="entry name" value="UBIQUITINACT"/>
</dbReference>
<evidence type="ECO:0000256" key="3">
    <source>
        <dbReference type="ARBA" id="ARBA00005673"/>
    </source>
</evidence>
<dbReference type="GO" id="GO:0005634">
    <property type="term" value="C:nucleus"/>
    <property type="evidence" value="ECO:0007669"/>
    <property type="project" value="TreeGrafter"/>
</dbReference>
<sequence>MDAHESSTKDHIDEALYSRQLYVLGHDAQRRMAASNVCIWGLTGLGVEISKNLTLAGIKTLTIVDDEIVQWADLSSNFYAHESDVGKVSRAQAASQHLVTLNPYVAVHVLKEAELTDEVLATYQVVVCVDQMLETQKRANKVCRAAGGKFVSTSSRGVFGQIFNDFGDEFIVLDPTGEEPPSTLISAITKDSSPTVSCLDDHRHDFETGDFVSFTEVRGMTEINDGKPRKIKVTGPYTFSLEDSEDVMDFSDYERGGYATKVKMPVTLSFKPLEQALSEPEFLMTDYDPPTAMHVAFQTLDKYRVEREGKFPTPGSAKDAAEFVALMKALDAENADAALGEMFSRCCAGSMNPMAATLGGIVAQEVLKAISFKFMPIKQFLYFKCIQALPEPLPSEDDCAPRGNRYDAQIAIFGHSFQHKLKNLRYFLVGAGAIGCEMLKNWALMGVGTSDTGKVYVTDMDQIEKSNLSRQFLFRDSDIGSAKSTAAANAVKAMNPRMNIESFLERVGPETEEKFNDDFWDNLSGVCNALDNVQARLYVDQRCVYFKKSLLESGTLGTKGNVQVVVPFLTESYGSSRDPPEKSVPICTLKNFPYQIEHTLQWARDYFEGAFRAGPEEIKNYATRGDEFIEELRKQGPGTMVGVLETLKKDLITSKPESLQDCVAWARLVFEELFSSSIQQLLIAFPHDMLDSNGIPFWSGTKRAPNPIKFDISNPMHFDFIEAGALLRAQVYGISTENVSTEDLKAMTLKVDVPEFKPKTGMKFATSDAEAETQGGASAVDHEDTIVEELIKSLPDPDSLKESMNVSPIEFEKDDDSNHHMDFITACSNLRATNYSIEPADRHKSKLIAGKIIPAIATTTAFITGLVCIELLKLVKLGYTDVKKESVQNAWAIEGSGSVSDEKKKEDARRLEIFQNSFCNLTLPFFSFAEPMPAPKTEIPGGRAWTLWDCVEVDEGRDITLKEFLSIFEERYGWEISMLSCGVSILYSSFTQAKKLQERMPMTMSEIARTVSKLEFGKSQKYLVFEVCCNDKDGEDVEIPYIRYKFR</sequence>
<feature type="domain" description="Ubiquitin-activating enzyme E1 C-terminal" evidence="12">
    <location>
        <begin position="914"/>
        <end position="1042"/>
    </location>
</feature>
<dbReference type="InterPro" id="IPR018965">
    <property type="entry name" value="Ub-activating_enz_E1_C"/>
</dbReference>
<dbReference type="GO" id="GO:0004839">
    <property type="term" value="F:ubiquitin activating enzyme activity"/>
    <property type="evidence" value="ECO:0007669"/>
    <property type="project" value="UniProtKB-EC"/>
</dbReference>
<keyword evidence="7 11" id="KW-0547">Nucleotide-binding</keyword>
<dbReference type="InterPro" id="IPR032418">
    <property type="entry name" value="E1_FCCH"/>
</dbReference>
<dbReference type="Pfam" id="PF09358">
    <property type="entry name" value="E1_UFD"/>
    <property type="match status" value="1"/>
</dbReference>
<dbReference type="InterPro" id="IPR042449">
    <property type="entry name" value="Ub-E1_IAD_1"/>
</dbReference>
<dbReference type="GO" id="GO:0006974">
    <property type="term" value="P:DNA damage response"/>
    <property type="evidence" value="ECO:0007669"/>
    <property type="project" value="TreeGrafter"/>
</dbReference>
<feature type="active site" description="Glycyl thioester intermediate" evidence="10">
    <location>
        <position position="587"/>
    </location>
</feature>
<dbReference type="InterPro" id="IPR038252">
    <property type="entry name" value="UBA_E1_C_sf"/>
</dbReference>
<dbReference type="Pfam" id="PF10585">
    <property type="entry name" value="UBA_E1_SCCH"/>
    <property type="match status" value="1"/>
</dbReference>
<dbReference type="PANTHER" id="PTHR10953">
    <property type="entry name" value="UBIQUITIN-ACTIVATING ENZYME E1"/>
    <property type="match status" value="1"/>
</dbReference>
<dbReference type="NCBIfam" id="TIGR01408">
    <property type="entry name" value="Ube1"/>
    <property type="match status" value="1"/>
</dbReference>
<dbReference type="Pfam" id="PF16190">
    <property type="entry name" value="E1_FCCH"/>
    <property type="match status" value="1"/>
</dbReference>
<evidence type="ECO:0000256" key="4">
    <source>
        <dbReference type="ARBA" id="ARBA00011245"/>
    </source>
</evidence>
<dbReference type="InterPro" id="IPR042063">
    <property type="entry name" value="Ubi_acti_E1_SCCH"/>
</dbReference>
<evidence type="ECO:0000256" key="5">
    <source>
        <dbReference type="ARBA" id="ARBA00012990"/>
    </source>
</evidence>
<evidence type="ECO:0000256" key="8">
    <source>
        <dbReference type="ARBA" id="ARBA00022786"/>
    </source>
</evidence>
<dbReference type="AlphaFoldDB" id="A0A7S1ETX1"/>
<name>A0A7S1ETX1_9RHOD</name>
<evidence type="ECO:0000256" key="9">
    <source>
        <dbReference type="ARBA" id="ARBA00022840"/>
    </source>
</evidence>
<dbReference type="GO" id="GO:0005737">
    <property type="term" value="C:cytoplasm"/>
    <property type="evidence" value="ECO:0007669"/>
    <property type="project" value="TreeGrafter"/>
</dbReference>
<evidence type="ECO:0000256" key="6">
    <source>
        <dbReference type="ARBA" id="ARBA00022598"/>
    </source>
</evidence>
<keyword evidence="6 11" id="KW-0436">Ligase</keyword>
<dbReference type="InterPro" id="IPR042302">
    <property type="entry name" value="E1_FCCH_sf"/>
</dbReference>
<comment type="subunit">
    <text evidence="4">Monomer.</text>
</comment>
<dbReference type="Pfam" id="PF00899">
    <property type="entry name" value="ThiF"/>
    <property type="match status" value="1"/>
</dbReference>
<dbReference type="PANTHER" id="PTHR10953:SF4">
    <property type="entry name" value="UBIQUITIN-ACTIVATING ENZYME E1 C-TERMINAL DOMAIN-CONTAINING PROTEIN"/>
    <property type="match status" value="1"/>
</dbReference>
<dbReference type="InterPro" id="IPR000594">
    <property type="entry name" value="ThiF_NAD_FAD-bd"/>
</dbReference>
<dbReference type="Pfam" id="PF16191">
    <property type="entry name" value="E1_4HB"/>
    <property type="match status" value="1"/>
</dbReference>
<dbReference type="Gene3D" id="3.40.50.720">
    <property type="entry name" value="NAD(P)-binding Rossmann-like Domain"/>
    <property type="match status" value="1"/>
</dbReference>
<evidence type="ECO:0000256" key="7">
    <source>
        <dbReference type="ARBA" id="ARBA00022741"/>
    </source>
</evidence>
<dbReference type="InterPro" id="IPR033127">
    <property type="entry name" value="UBQ-activ_enz_E1_Cys_AS"/>
</dbReference>
<dbReference type="FunFam" id="3.40.50.720:FF:000015">
    <property type="entry name" value="Ubiquitin-activating enzyme E1 1"/>
    <property type="match status" value="1"/>
</dbReference>
<dbReference type="Gene3D" id="2.40.30.180">
    <property type="entry name" value="Ubiquitin-activating enzyme E1, FCCH domain"/>
    <property type="match status" value="1"/>
</dbReference>
<comment type="similarity">
    <text evidence="3 11">Belongs to the ubiquitin-activating E1 family.</text>
</comment>
<organism evidence="13">
    <name type="scientific">Timspurckia oligopyrenoides</name>
    <dbReference type="NCBI Taxonomy" id="708627"/>
    <lineage>
        <taxon>Eukaryota</taxon>
        <taxon>Rhodophyta</taxon>
        <taxon>Bangiophyceae</taxon>
        <taxon>Porphyridiales</taxon>
        <taxon>Porphyridiaceae</taxon>
        <taxon>Timspurckia</taxon>
    </lineage>
</organism>
<dbReference type="InterPro" id="IPR018075">
    <property type="entry name" value="UBQ-activ_enz_E1"/>
</dbReference>
<dbReference type="SMART" id="SM00985">
    <property type="entry name" value="UBA_e1_C"/>
    <property type="match status" value="1"/>
</dbReference>
<dbReference type="Gene3D" id="3.50.50.80">
    <property type="entry name" value="Ubiquitin-activating enzyme E1, inactive adenylation domain, subdomain 1"/>
    <property type="match status" value="1"/>
</dbReference>
<dbReference type="SUPFAM" id="SSF69572">
    <property type="entry name" value="Activating enzymes of the ubiquitin-like proteins"/>
    <property type="match status" value="2"/>
</dbReference>
<evidence type="ECO:0000256" key="11">
    <source>
        <dbReference type="RuleBase" id="RU000519"/>
    </source>
</evidence>
<dbReference type="UniPathway" id="UPA00143"/>
<comment type="catalytic activity">
    <reaction evidence="1">
        <text>ATP + ubiquitin + [E1 ubiquitin-activating enzyme]-L-cysteine = AMP + diphosphate + S-ubiquitinyl-[E1 ubiquitin-activating enzyme]-L-cysteine.</text>
        <dbReference type="EC" id="6.2.1.45"/>
    </reaction>
</comment>
<dbReference type="FunFam" id="3.10.290.60:FF:000001">
    <property type="entry name" value="Ubiquitin-activating enzyme E1 2"/>
    <property type="match status" value="1"/>
</dbReference>
<evidence type="ECO:0000259" key="12">
    <source>
        <dbReference type="SMART" id="SM00985"/>
    </source>
</evidence>
<dbReference type="InterPro" id="IPR019572">
    <property type="entry name" value="UBA_E1_SCCH"/>
</dbReference>
<dbReference type="InterPro" id="IPR035985">
    <property type="entry name" value="Ubiquitin-activating_enz"/>
</dbReference>
<keyword evidence="9 11" id="KW-0067">ATP-binding</keyword>
<dbReference type="InterPro" id="IPR000011">
    <property type="entry name" value="UBQ/SUMO-activ_enz_E1-like"/>
</dbReference>
<dbReference type="GO" id="GO:0005524">
    <property type="term" value="F:ATP binding"/>
    <property type="evidence" value="ECO:0007669"/>
    <property type="project" value="UniProtKB-KW"/>
</dbReference>
<dbReference type="Gene3D" id="3.40.50.12550">
    <property type="entry name" value="Ubiquitin-activating enzyme E1, inactive adenylation domain, subdomain 2"/>
    <property type="match status" value="1"/>
</dbReference>
<gene>
    <name evidence="13" type="ORF">TOLI1172_LOCUS7649</name>
</gene>
<evidence type="ECO:0000256" key="1">
    <source>
        <dbReference type="ARBA" id="ARBA00000488"/>
    </source>
</evidence>
<dbReference type="FunFam" id="1.10.10.2660:FF:000001">
    <property type="entry name" value="Ubiquitin-activating enzyme E1 1"/>
    <property type="match status" value="1"/>
</dbReference>
<protein>
    <recommendedName>
        <fullName evidence="5">E1 ubiquitin-activating enzyme</fullName>
        <ecNumber evidence="5">6.2.1.45</ecNumber>
    </recommendedName>
</protein>
<dbReference type="Gene3D" id="3.10.290.60">
    <property type="entry name" value="Ubiquitin-activating enzyme E1, UFD domain"/>
    <property type="match status" value="1"/>
</dbReference>
<dbReference type="CDD" id="cd01490">
    <property type="entry name" value="Ube1_repeat2"/>
    <property type="match status" value="1"/>
</dbReference>
<dbReference type="InterPro" id="IPR032420">
    <property type="entry name" value="E1_4HB"/>
</dbReference>
<dbReference type="GO" id="GO:0006511">
    <property type="term" value="P:ubiquitin-dependent protein catabolic process"/>
    <property type="evidence" value="ECO:0007669"/>
    <property type="project" value="TreeGrafter"/>
</dbReference>